<evidence type="ECO:0000256" key="1">
    <source>
        <dbReference type="ARBA" id="ARBA00008061"/>
    </source>
</evidence>
<accession>A0A3Q9FQX7</accession>
<dbReference type="OrthoDB" id="9761875at2"/>
<keyword evidence="4" id="KW-0326">Glycosidase</keyword>
<dbReference type="InterPro" id="IPR044505">
    <property type="entry name" value="GlgX_Isoamylase_N_E_set"/>
</dbReference>
<evidence type="ECO:0000256" key="2">
    <source>
        <dbReference type="ARBA" id="ARBA00022801"/>
    </source>
</evidence>
<evidence type="ECO:0000259" key="6">
    <source>
        <dbReference type="SMART" id="SM00642"/>
    </source>
</evidence>
<name>A0A3Q9FQX7_9BACT</name>
<dbReference type="GO" id="GO:0019156">
    <property type="term" value="F:isoamylase activity"/>
    <property type="evidence" value="ECO:0007669"/>
    <property type="project" value="UniProtKB-ARBA"/>
</dbReference>
<reference evidence="7 8" key="1">
    <citation type="submission" date="2018-12" db="EMBL/GenBank/DDBJ databases">
        <title>Flammeovirga pectinis sp. nov., isolated from the gut of the Korean scallop, Patinopecten yessoensis.</title>
        <authorList>
            <person name="Bae J.-W."/>
            <person name="Jeong Y.-S."/>
            <person name="Kang W."/>
        </authorList>
    </citation>
    <scope>NUCLEOTIDE SEQUENCE [LARGE SCALE GENOMIC DNA]</scope>
    <source>
        <strain evidence="7 8">L12M1</strain>
    </source>
</reference>
<dbReference type="InterPro" id="IPR006047">
    <property type="entry name" value="GH13_cat_dom"/>
</dbReference>
<evidence type="ECO:0000256" key="4">
    <source>
        <dbReference type="ARBA" id="ARBA00023295"/>
    </source>
</evidence>
<dbReference type="EMBL" id="CP034562">
    <property type="protein sequence ID" value="AZQ63200.1"/>
    <property type="molecule type" value="Genomic_DNA"/>
</dbReference>
<gene>
    <name evidence="7" type="primary">glgX</name>
    <name evidence="7" type="ORF">EI427_13405</name>
</gene>
<dbReference type="PANTHER" id="PTHR43002">
    <property type="entry name" value="GLYCOGEN DEBRANCHING ENZYME"/>
    <property type="match status" value="1"/>
</dbReference>
<dbReference type="KEGG" id="fll:EI427_13405"/>
<dbReference type="AlphaFoldDB" id="A0A3Q9FQX7"/>
<protein>
    <submittedName>
        <fullName evidence="7">Glycogen debranching enzyme GlgX</fullName>
    </submittedName>
</protein>
<feature type="compositionally biased region" description="Polar residues" evidence="5">
    <location>
        <begin position="476"/>
        <end position="486"/>
    </location>
</feature>
<comment type="similarity">
    <text evidence="1">Belongs to the glycosyl hydrolase 13 family.</text>
</comment>
<dbReference type="CDD" id="cd11326">
    <property type="entry name" value="AmyAc_Glg_debranch"/>
    <property type="match status" value="1"/>
</dbReference>
<dbReference type="InterPro" id="IPR048650">
    <property type="entry name" value="ISOA1-3-like_C"/>
</dbReference>
<dbReference type="GO" id="GO:0005980">
    <property type="term" value="P:glycogen catabolic process"/>
    <property type="evidence" value="ECO:0007669"/>
    <property type="project" value="InterPro"/>
</dbReference>
<keyword evidence="3" id="KW-0809">Transit peptide</keyword>
<evidence type="ECO:0000256" key="3">
    <source>
        <dbReference type="ARBA" id="ARBA00022946"/>
    </source>
</evidence>
<dbReference type="InterPro" id="IPR014756">
    <property type="entry name" value="Ig_E-set"/>
</dbReference>
<dbReference type="SUPFAM" id="SSF51445">
    <property type="entry name" value="(Trans)glycosidases"/>
    <property type="match status" value="1"/>
</dbReference>
<dbReference type="Pfam" id="PF21156">
    <property type="entry name" value="ISOA1-3_C"/>
    <property type="match status" value="1"/>
</dbReference>
<dbReference type="GO" id="GO:0004135">
    <property type="term" value="F:amylo-alpha-1,6-glucosidase activity"/>
    <property type="evidence" value="ECO:0007669"/>
    <property type="project" value="InterPro"/>
</dbReference>
<dbReference type="NCBIfam" id="TIGR02100">
    <property type="entry name" value="glgX_debranch"/>
    <property type="match status" value="1"/>
</dbReference>
<dbReference type="RefSeq" id="WP_126615461.1">
    <property type="nucleotide sequence ID" value="NZ_CP034562.1"/>
</dbReference>
<keyword evidence="2" id="KW-0378">Hydrolase</keyword>
<dbReference type="SUPFAM" id="SSF51011">
    <property type="entry name" value="Glycosyl hydrolase domain"/>
    <property type="match status" value="1"/>
</dbReference>
<dbReference type="Gene3D" id="2.60.40.10">
    <property type="entry name" value="Immunoglobulins"/>
    <property type="match status" value="1"/>
</dbReference>
<feature type="domain" description="Glycosyl hydrolase family 13 catalytic" evidence="6">
    <location>
        <begin position="158"/>
        <end position="569"/>
    </location>
</feature>
<dbReference type="InterPro" id="IPR017853">
    <property type="entry name" value="GH"/>
</dbReference>
<dbReference type="InterPro" id="IPR013783">
    <property type="entry name" value="Ig-like_fold"/>
</dbReference>
<dbReference type="Gene3D" id="2.60.40.1180">
    <property type="entry name" value="Golgi alpha-mannosidase II"/>
    <property type="match status" value="1"/>
</dbReference>
<dbReference type="Pfam" id="PF00128">
    <property type="entry name" value="Alpha-amylase"/>
    <property type="match status" value="1"/>
</dbReference>
<evidence type="ECO:0000313" key="8">
    <source>
        <dbReference type="Proteomes" id="UP000267268"/>
    </source>
</evidence>
<dbReference type="InterPro" id="IPR013780">
    <property type="entry name" value="Glyco_hydro_b"/>
</dbReference>
<dbReference type="SUPFAM" id="SSF81296">
    <property type="entry name" value="E set domains"/>
    <property type="match status" value="1"/>
</dbReference>
<dbReference type="SMART" id="SM00642">
    <property type="entry name" value="Aamy"/>
    <property type="match status" value="1"/>
</dbReference>
<dbReference type="InterPro" id="IPR011837">
    <property type="entry name" value="Glycogen_debranch_GlgX"/>
</dbReference>
<evidence type="ECO:0000313" key="7">
    <source>
        <dbReference type="EMBL" id="AZQ63200.1"/>
    </source>
</evidence>
<keyword evidence="8" id="KW-1185">Reference proteome</keyword>
<dbReference type="Gene3D" id="3.20.20.80">
    <property type="entry name" value="Glycosidases"/>
    <property type="match status" value="1"/>
</dbReference>
<dbReference type="CDD" id="cd02856">
    <property type="entry name" value="E_set_GDE_Isoamylase_N"/>
    <property type="match status" value="1"/>
</dbReference>
<sequence>MSVKYSKGNSYPLGATVTKEGTNFCIYSKGATVIELLLFTDKDSPRPFQVIRLNPDTNKTFYYWHVFVEGVGHGQVYGYRAFGDFIPEKGHWFDGSKVLVDPYAKAVCMNANYSRKAAMRPGDNCIHALKSIVIDDSKYDWEGDKPLSRPYSKTIIYEMHVAGFTKDPSSGLDKNKRGTYKGLIDKIPYLQELGITAVELLPIYQFDPHDAPKNRINYWGYSPVNFFAPHNAYAMDKNDPTSPVNEFKDMVKALHKAGIEVILDVVYNHTTEVGPKEGPTINFKGLDATTYYITDKENNNEFLDFSGCGNSFNANHSVVRRMIMDSLRYWVSEMHVDGFRFDLASVLSRDEYGNPSENPPILWEIESEPILAGTKMIAEAWDAAGLYQVGSFVGDRWSEWNGVYRDVLRRFVKGDNDLVGSFAGCVEGSHHIFKEQEDRDPNRSINFITCHDGFTMNDLVSYNGKHNLANGEHNNDGSNDNFSWNHGNEGFAENGETDNLRQRQTKNFFTLLLLSQGTPMILMGDEVRKTQHGNNNAYCQDNELSWFNWNDPDQNSEMLRFTKLLIQFNLKHEVFQTERFWSSKARARRPIITWHGVEFDYPDWKGNSHAIAYMLTSPNTGEQLFIMVNTFWDKLEFEVPEPTIDAKHTQWKAIIDTGKPSPYDICSEEDAPIIAHGVYGLEARSVVVLQSV</sequence>
<organism evidence="7 8">
    <name type="scientific">Flammeovirga pectinis</name>
    <dbReference type="NCBI Taxonomy" id="2494373"/>
    <lineage>
        <taxon>Bacteria</taxon>
        <taxon>Pseudomonadati</taxon>
        <taxon>Bacteroidota</taxon>
        <taxon>Cytophagia</taxon>
        <taxon>Cytophagales</taxon>
        <taxon>Flammeovirgaceae</taxon>
        <taxon>Flammeovirga</taxon>
    </lineage>
</organism>
<dbReference type="Pfam" id="PF02922">
    <property type="entry name" value="CBM_48"/>
    <property type="match status" value="1"/>
</dbReference>
<proteinExistence type="inferred from homology"/>
<evidence type="ECO:0000256" key="5">
    <source>
        <dbReference type="SAM" id="MobiDB-lite"/>
    </source>
</evidence>
<dbReference type="InterPro" id="IPR004193">
    <property type="entry name" value="Glyco_hydro_13_N"/>
</dbReference>
<feature type="region of interest" description="Disordered" evidence="5">
    <location>
        <begin position="470"/>
        <end position="496"/>
    </location>
</feature>
<dbReference type="Proteomes" id="UP000267268">
    <property type="component" value="Chromosome 1"/>
</dbReference>